<feature type="transmembrane region" description="Helical" evidence="1">
    <location>
        <begin position="363"/>
        <end position="381"/>
    </location>
</feature>
<dbReference type="Proteomes" id="UP001236569">
    <property type="component" value="Unassembled WGS sequence"/>
</dbReference>
<organism evidence="2 3">
    <name type="scientific">Flectobacillus longus</name>
    <dbReference type="NCBI Taxonomy" id="2984207"/>
    <lineage>
        <taxon>Bacteria</taxon>
        <taxon>Pseudomonadati</taxon>
        <taxon>Bacteroidota</taxon>
        <taxon>Cytophagia</taxon>
        <taxon>Cytophagales</taxon>
        <taxon>Flectobacillaceae</taxon>
        <taxon>Flectobacillus</taxon>
    </lineage>
</organism>
<gene>
    <name evidence="2" type="ORF">QM480_10110</name>
</gene>
<feature type="transmembrane region" description="Helical" evidence="1">
    <location>
        <begin position="271"/>
        <end position="290"/>
    </location>
</feature>
<evidence type="ECO:0000313" key="2">
    <source>
        <dbReference type="EMBL" id="MDI9864677.1"/>
    </source>
</evidence>
<name>A0ABT6YM54_9BACT</name>
<feature type="transmembrane region" description="Helical" evidence="1">
    <location>
        <begin position="310"/>
        <end position="332"/>
    </location>
</feature>
<sequence>MTLALLLILLIGNSLLYRSLLNPIVIQTGLWLMYYLIFWYNQAYFAVNLDDITPFIVMSCLGFSLGGVICWGLYQKVLFQMIPTPISFDDTTILDKNLLIFYPFVLLALVITLPMIVREVGQFSWGDIQELRNTLVEGDGKLFGLYGLIQTLSSVYLVLLLTNTSFSWRSGILLLVFMIYTYLLGSRGQLIFFVMPLVYNLLWKGKVLVGQAIIGSFLFIIFIVLITLGRSSDLSWDSVIPMLLTYFTASLPALSLASLDPVPYFGYNTFRVVWLWIGRLGFNIPVAPVISEWISTPLPTNTYSYLKPYYMDFGMLGVFVIPLLLGFVYNLLYFRAKRFHLSSLYVLGFLMYALFMQPIEEQYFRWLTNWFYIVFLIKFLEKVEIKWFDTK</sequence>
<evidence type="ECO:0000256" key="1">
    <source>
        <dbReference type="SAM" id="Phobius"/>
    </source>
</evidence>
<feature type="transmembrane region" description="Helical" evidence="1">
    <location>
        <begin position="339"/>
        <end position="357"/>
    </location>
</feature>
<comment type="caution">
    <text evidence="2">The sequence shown here is derived from an EMBL/GenBank/DDBJ whole genome shotgun (WGS) entry which is preliminary data.</text>
</comment>
<reference evidence="2 3" key="1">
    <citation type="submission" date="2023-05" db="EMBL/GenBank/DDBJ databases">
        <title>Novel species of genus Flectobacillus isolated from stream in China.</title>
        <authorList>
            <person name="Lu H."/>
        </authorList>
    </citation>
    <scope>NUCLEOTIDE SEQUENCE [LARGE SCALE GENOMIC DNA]</scope>
    <source>
        <strain evidence="2 3">DC10W</strain>
    </source>
</reference>
<keyword evidence="1" id="KW-0812">Transmembrane</keyword>
<feature type="transmembrane region" description="Helical" evidence="1">
    <location>
        <begin position="24"/>
        <end position="40"/>
    </location>
</feature>
<dbReference type="NCBIfam" id="TIGR04370">
    <property type="entry name" value="glyco_rpt_poly"/>
    <property type="match status" value="1"/>
</dbReference>
<feature type="transmembrane region" description="Helical" evidence="1">
    <location>
        <begin position="100"/>
        <end position="121"/>
    </location>
</feature>
<evidence type="ECO:0000313" key="3">
    <source>
        <dbReference type="Proteomes" id="UP001236569"/>
    </source>
</evidence>
<feature type="transmembrane region" description="Helical" evidence="1">
    <location>
        <begin position="52"/>
        <end position="74"/>
    </location>
</feature>
<feature type="transmembrane region" description="Helical" evidence="1">
    <location>
        <begin position="172"/>
        <end position="195"/>
    </location>
</feature>
<protein>
    <submittedName>
        <fullName evidence="2">O-antigen polymerase</fullName>
    </submittedName>
</protein>
<keyword evidence="3" id="KW-1185">Reference proteome</keyword>
<feature type="transmembrane region" description="Helical" evidence="1">
    <location>
        <begin position="142"/>
        <end position="160"/>
    </location>
</feature>
<dbReference type="EMBL" id="JASHID010000006">
    <property type="protein sequence ID" value="MDI9864677.1"/>
    <property type="molecule type" value="Genomic_DNA"/>
</dbReference>
<feature type="transmembrane region" description="Helical" evidence="1">
    <location>
        <begin position="207"/>
        <end position="228"/>
    </location>
</feature>
<feature type="transmembrane region" description="Helical" evidence="1">
    <location>
        <begin position="240"/>
        <end position="259"/>
    </location>
</feature>
<keyword evidence="1" id="KW-1133">Transmembrane helix</keyword>
<proteinExistence type="predicted"/>
<dbReference type="RefSeq" id="WP_283369831.1">
    <property type="nucleotide sequence ID" value="NZ_JASHID010000006.1"/>
</dbReference>
<accession>A0ABT6YM54</accession>
<keyword evidence="1" id="KW-0472">Membrane</keyword>